<dbReference type="PROSITE" id="PS51257">
    <property type="entry name" value="PROKAR_LIPOPROTEIN"/>
    <property type="match status" value="1"/>
</dbReference>
<dbReference type="PANTHER" id="PTHR11257">
    <property type="entry name" value="CHEMOSENSORY PROTEIN-RELATED"/>
    <property type="match status" value="1"/>
</dbReference>
<gene>
    <name evidence="2" type="primary">CSP15</name>
</gene>
<evidence type="ECO:0000256" key="1">
    <source>
        <dbReference type="SAM" id="SignalP"/>
    </source>
</evidence>
<sequence>MKKVFIFIIFLIISCVLTQERFYDRRYDYYDIDQFVENPRLLKKYLDCFLDRGPCTPVGRVFRAVLPEIVRTACSKCSPSQKRFARRTFDAFRRYVPESHMELKKKLDPQNKYFTTFETVLSRS</sequence>
<protein>
    <submittedName>
        <fullName evidence="2">Chemosensory protein 15</fullName>
    </submittedName>
</protein>
<dbReference type="InterPro" id="IPR005055">
    <property type="entry name" value="A10/PebIII"/>
</dbReference>
<proteinExistence type="evidence at transcript level"/>
<dbReference type="EMBL" id="OQ236503">
    <property type="protein sequence ID" value="WIW78348.1"/>
    <property type="molecule type" value="mRNA"/>
</dbReference>
<evidence type="ECO:0000313" key="2">
    <source>
        <dbReference type="EMBL" id="WIW78348.1"/>
    </source>
</evidence>
<feature type="signal peptide" evidence="1">
    <location>
        <begin position="1"/>
        <end position="18"/>
    </location>
</feature>
<reference evidence="2" key="2">
    <citation type="submission" date="2023-01" db="EMBL/GenBank/DDBJ databases">
        <authorList>
            <person name="Briscoe A.D."/>
        </authorList>
    </citation>
    <scope>NUCLEOTIDE SEQUENCE</scope>
</reference>
<dbReference type="Gene3D" id="1.10.2080.10">
    <property type="entry name" value="Insect odorant-binding protein A10/Ejaculatory bulb-specific protein 3"/>
    <property type="match status" value="1"/>
</dbReference>
<keyword evidence="1" id="KW-0732">Signal</keyword>
<dbReference type="Pfam" id="PF03392">
    <property type="entry name" value="OS-D"/>
    <property type="match status" value="1"/>
</dbReference>
<dbReference type="PANTHER" id="PTHR11257:SF13">
    <property type="entry name" value="GEO07322P1"/>
    <property type="match status" value="1"/>
</dbReference>
<dbReference type="SUPFAM" id="SSF100910">
    <property type="entry name" value="Chemosensory protein Csp2"/>
    <property type="match status" value="1"/>
</dbReference>
<name>A0AA49IZF2_HELCH</name>
<feature type="chain" id="PRO_5041440535" evidence="1">
    <location>
        <begin position="19"/>
        <end position="124"/>
    </location>
</feature>
<reference evidence="2" key="1">
    <citation type="journal article" date="2023" name="Proc. Natl. Acad. Sci. U.S.A.">
        <title>Sex-linked gene traffic underlies the acquisition of sexually dimorphic UV color vision in Heliconius butterflies.</title>
        <authorList>
            <person name="Chakraborty M."/>
            <person name="Lara A.G."/>
            <person name="Dang A."/>
            <person name="McCulloch K.J."/>
            <person name="Rainbow D."/>
            <person name="Carter D."/>
            <person name="Ngo L.T."/>
            <person name="Solares E."/>
            <person name="Said I."/>
            <person name="Corbett-Detig R.B."/>
            <person name="Gilbert L.E."/>
            <person name="Emerson J.J."/>
            <person name="Briscoe A.D."/>
        </authorList>
    </citation>
    <scope>NUCLEOTIDE SEQUENCE</scope>
</reference>
<dbReference type="AlphaFoldDB" id="A0AA49IZF2"/>
<organism evidence="2">
    <name type="scientific">Heliconius charithonia</name>
    <name type="common">Zebra longwing butterfly</name>
    <dbReference type="NCBI Taxonomy" id="33434"/>
    <lineage>
        <taxon>Eukaryota</taxon>
        <taxon>Metazoa</taxon>
        <taxon>Ecdysozoa</taxon>
        <taxon>Arthropoda</taxon>
        <taxon>Hexapoda</taxon>
        <taxon>Insecta</taxon>
        <taxon>Pterygota</taxon>
        <taxon>Neoptera</taxon>
        <taxon>Endopterygota</taxon>
        <taxon>Lepidoptera</taxon>
        <taxon>Glossata</taxon>
        <taxon>Ditrysia</taxon>
        <taxon>Papilionoidea</taxon>
        <taxon>Nymphalidae</taxon>
        <taxon>Heliconiinae</taxon>
        <taxon>Heliconiini</taxon>
        <taxon>Heliconius</taxon>
    </lineage>
</organism>
<accession>A0AA49IZF2</accession>
<dbReference type="InterPro" id="IPR036682">
    <property type="entry name" value="OS_D_A10/PebIII_sf"/>
</dbReference>